<protein>
    <submittedName>
        <fullName evidence="2">Uncharacterized protein</fullName>
    </submittedName>
</protein>
<organism evidence="2 3">
    <name type="scientific">Bodo saltans</name>
    <name type="common">Flagellated protozoan</name>
    <dbReference type="NCBI Taxonomy" id="75058"/>
    <lineage>
        <taxon>Eukaryota</taxon>
        <taxon>Discoba</taxon>
        <taxon>Euglenozoa</taxon>
        <taxon>Kinetoplastea</taxon>
        <taxon>Metakinetoplastina</taxon>
        <taxon>Eubodonida</taxon>
        <taxon>Bodonidae</taxon>
        <taxon>Bodo</taxon>
    </lineage>
</organism>
<keyword evidence="3" id="KW-1185">Reference proteome</keyword>
<sequence length="123" mass="13247">MQSGVFGDTPCLQFTLVTQDVDPVTNDSPAASAESSMPLARRSTGSSKQQFCVRCTSSDEEAVNKLRLRIEEGSVIKCIGQLHLNSQLDGGKRRLFPYVAIPLADATKGMLVLPPKRARPGDA</sequence>
<evidence type="ECO:0000256" key="1">
    <source>
        <dbReference type="SAM" id="MobiDB-lite"/>
    </source>
</evidence>
<reference evidence="3" key="1">
    <citation type="submission" date="2015-09" db="EMBL/GenBank/DDBJ databases">
        <authorList>
            <consortium name="Pathogen Informatics"/>
        </authorList>
    </citation>
    <scope>NUCLEOTIDE SEQUENCE [LARGE SCALE GENOMIC DNA]</scope>
    <source>
        <strain evidence="3">Lake Konstanz</strain>
    </source>
</reference>
<name>A0A0S4IHB7_BODSA</name>
<proteinExistence type="predicted"/>
<dbReference type="Gene3D" id="2.40.50.140">
    <property type="entry name" value="Nucleic acid-binding proteins"/>
    <property type="match status" value="1"/>
</dbReference>
<dbReference type="InterPro" id="IPR012340">
    <property type="entry name" value="NA-bd_OB-fold"/>
</dbReference>
<dbReference type="AlphaFoldDB" id="A0A0S4IHB7"/>
<evidence type="ECO:0000313" key="3">
    <source>
        <dbReference type="Proteomes" id="UP000051952"/>
    </source>
</evidence>
<feature type="region of interest" description="Disordered" evidence="1">
    <location>
        <begin position="22"/>
        <end position="48"/>
    </location>
</feature>
<dbReference type="EMBL" id="CYKH01000036">
    <property type="protein sequence ID" value="CUE63276.1"/>
    <property type="molecule type" value="Genomic_DNA"/>
</dbReference>
<dbReference type="VEuPathDB" id="TriTrypDB:BSAL_50180"/>
<evidence type="ECO:0000313" key="2">
    <source>
        <dbReference type="EMBL" id="CUE63276.1"/>
    </source>
</evidence>
<dbReference type="Proteomes" id="UP000051952">
    <property type="component" value="Unassembled WGS sequence"/>
</dbReference>
<feature type="compositionally biased region" description="Polar residues" evidence="1">
    <location>
        <begin position="25"/>
        <end position="35"/>
    </location>
</feature>
<gene>
    <name evidence="2" type="ORF">BSAL_50180</name>
</gene>
<accession>A0A0S4IHB7</accession>